<dbReference type="PANTHER" id="PTHR47154:SF2">
    <property type="entry name" value="G-PROTEIN COUPLED RECEPTOR MTH-RELATED"/>
    <property type="match status" value="1"/>
</dbReference>
<gene>
    <name evidence="2" type="ORF">M5D96_007690</name>
</gene>
<proteinExistence type="predicted"/>
<dbReference type="AlphaFoldDB" id="A0A9P9YL23"/>
<sequence>MCWSSEFIVEVISSICLLLTIAVYIYVKKLQNVLGKCLICTLFCLLMLFINLMLLDLLDDIDLFTAFSFYFFGVAYNHWLSAISYHLWKVLTTVRHDEPRHQFLKYSCIVWVTALILSGPGLFLLNLVPSKAFTIWFASIFFAFLISSIFNTIMFILTIVYIWKVKREIKKFPPVEEAMMTTCSNFDTQTYLQCLRIFFIMGVSWVLKTIDYIKIFIDFPTNQPTGLVVKYFHNGFGIFVFVLLVLKRSTLKMLKERIQESRTKKCDRNQGVANI</sequence>
<dbReference type="EMBL" id="JAMKOV010000006">
    <property type="protein sequence ID" value="KAI8038980.1"/>
    <property type="molecule type" value="Genomic_DNA"/>
</dbReference>
<dbReference type="Gene3D" id="1.20.1070.10">
    <property type="entry name" value="Rhodopsin 7-helix transmembrane proteins"/>
    <property type="match status" value="1"/>
</dbReference>
<organism evidence="2 3">
    <name type="scientific">Drosophila gunungcola</name>
    <name type="common">fruit fly</name>
    <dbReference type="NCBI Taxonomy" id="103775"/>
    <lineage>
        <taxon>Eukaryota</taxon>
        <taxon>Metazoa</taxon>
        <taxon>Ecdysozoa</taxon>
        <taxon>Arthropoda</taxon>
        <taxon>Hexapoda</taxon>
        <taxon>Insecta</taxon>
        <taxon>Pterygota</taxon>
        <taxon>Neoptera</taxon>
        <taxon>Endopterygota</taxon>
        <taxon>Diptera</taxon>
        <taxon>Brachycera</taxon>
        <taxon>Muscomorpha</taxon>
        <taxon>Ephydroidea</taxon>
        <taxon>Drosophilidae</taxon>
        <taxon>Drosophila</taxon>
        <taxon>Sophophora</taxon>
    </lineage>
</organism>
<keyword evidence="1" id="KW-0472">Membrane</keyword>
<evidence type="ECO:0000313" key="3">
    <source>
        <dbReference type="Proteomes" id="UP001059596"/>
    </source>
</evidence>
<feature type="transmembrane region" description="Helical" evidence="1">
    <location>
        <begin position="190"/>
        <end position="207"/>
    </location>
</feature>
<feature type="transmembrane region" description="Helical" evidence="1">
    <location>
        <begin position="33"/>
        <end position="55"/>
    </location>
</feature>
<feature type="transmembrane region" description="Helical" evidence="1">
    <location>
        <begin position="227"/>
        <end position="246"/>
    </location>
</feature>
<dbReference type="PANTHER" id="PTHR47154">
    <property type="entry name" value="G-PROTEIN COUPLED RECEPTOR MTH-RELATED"/>
    <property type="match status" value="1"/>
</dbReference>
<feature type="transmembrane region" description="Helical" evidence="1">
    <location>
        <begin position="134"/>
        <end position="163"/>
    </location>
</feature>
<dbReference type="OrthoDB" id="7850261at2759"/>
<protein>
    <submittedName>
        <fullName evidence="2">Uncharacterized protein</fullName>
    </submittedName>
</protein>
<comment type="caution">
    <text evidence="2">The sequence shown here is derived from an EMBL/GenBank/DDBJ whole genome shotgun (WGS) entry which is preliminary data.</text>
</comment>
<accession>A0A9P9YL23</accession>
<feature type="transmembrane region" description="Helical" evidence="1">
    <location>
        <begin position="108"/>
        <end position="128"/>
    </location>
</feature>
<name>A0A9P9YL23_9MUSC</name>
<evidence type="ECO:0000256" key="1">
    <source>
        <dbReference type="SAM" id="Phobius"/>
    </source>
</evidence>
<dbReference type="InterPro" id="IPR051384">
    <property type="entry name" value="Mth_GPCR"/>
</dbReference>
<keyword evidence="1" id="KW-0812">Transmembrane</keyword>
<keyword evidence="3" id="KW-1185">Reference proteome</keyword>
<reference evidence="2" key="1">
    <citation type="journal article" date="2023" name="Genome Biol. Evol.">
        <title>Long-read-based Genome Assembly of Drosophila gunungcola Reveals Fewer Chemosensory Genes in Flower-breeding Species.</title>
        <authorList>
            <person name="Negi A."/>
            <person name="Liao B.Y."/>
            <person name="Yeh S.D."/>
        </authorList>
    </citation>
    <scope>NUCLEOTIDE SEQUENCE</scope>
    <source>
        <strain evidence="2">Sukarami</strain>
    </source>
</reference>
<dbReference type="Proteomes" id="UP001059596">
    <property type="component" value="Unassembled WGS sequence"/>
</dbReference>
<feature type="transmembrane region" description="Helical" evidence="1">
    <location>
        <begin position="6"/>
        <end position="26"/>
    </location>
</feature>
<keyword evidence="1" id="KW-1133">Transmembrane helix</keyword>
<feature type="transmembrane region" description="Helical" evidence="1">
    <location>
        <begin position="67"/>
        <end position="88"/>
    </location>
</feature>
<evidence type="ECO:0000313" key="2">
    <source>
        <dbReference type="EMBL" id="KAI8038980.1"/>
    </source>
</evidence>
<dbReference type="GO" id="GO:0005886">
    <property type="term" value="C:plasma membrane"/>
    <property type="evidence" value="ECO:0007669"/>
    <property type="project" value="TreeGrafter"/>
</dbReference>
<dbReference type="GO" id="GO:0008528">
    <property type="term" value="F:G protein-coupled peptide receptor activity"/>
    <property type="evidence" value="ECO:0007669"/>
    <property type="project" value="TreeGrafter"/>
</dbReference>